<evidence type="ECO:0000313" key="1">
    <source>
        <dbReference type="EMBL" id="GFD20933.1"/>
    </source>
</evidence>
<organism evidence="1">
    <name type="scientific">Tanacetum cinerariifolium</name>
    <name type="common">Dalmatian daisy</name>
    <name type="synonym">Chrysanthemum cinerariifolium</name>
    <dbReference type="NCBI Taxonomy" id="118510"/>
    <lineage>
        <taxon>Eukaryota</taxon>
        <taxon>Viridiplantae</taxon>
        <taxon>Streptophyta</taxon>
        <taxon>Embryophyta</taxon>
        <taxon>Tracheophyta</taxon>
        <taxon>Spermatophyta</taxon>
        <taxon>Magnoliopsida</taxon>
        <taxon>eudicotyledons</taxon>
        <taxon>Gunneridae</taxon>
        <taxon>Pentapetalae</taxon>
        <taxon>asterids</taxon>
        <taxon>campanulids</taxon>
        <taxon>Asterales</taxon>
        <taxon>Asteraceae</taxon>
        <taxon>Asteroideae</taxon>
        <taxon>Anthemideae</taxon>
        <taxon>Anthemidinae</taxon>
        <taxon>Tanacetum</taxon>
    </lineage>
</organism>
<proteinExistence type="predicted"/>
<protein>
    <submittedName>
        <fullName evidence="1">Uncharacterized protein</fullName>
    </submittedName>
</protein>
<feature type="non-terminal residue" evidence="1">
    <location>
        <position position="143"/>
    </location>
</feature>
<comment type="caution">
    <text evidence="1">The sequence shown here is derived from an EMBL/GenBank/DDBJ whole genome shotgun (WGS) entry which is preliminary data.</text>
</comment>
<dbReference type="EMBL" id="BKCJ011325982">
    <property type="protein sequence ID" value="GFD20933.1"/>
    <property type="molecule type" value="Genomic_DNA"/>
</dbReference>
<sequence length="143" mass="15466">MLARSVAPVKSSAMQPNRGRGVEVLIFGSSVVGGFGGRQGDAWEDLDHGGIVFTAEACGRGLHEHLVFDEDIHSRQRRVISLQDVRHAVFEHPRVAGTVGDHFVQRIGVDALAQAQRHGFGARSDVHAGQQLVDDFDFGAQAM</sequence>
<name>A0A699UFW0_TANCI</name>
<dbReference type="AlphaFoldDB" id="A0A699UFW0"/>
<accession>A0A699UFW0</accession>
<gene>
    <name evidence="1" type="ORF">Tci_892902</name>
</gene>
<reference evidence="1" key="1">
    <citation type="journal article" date="2019" name="Sci. Rep.">
        <title>Draft genome of Tanacetum cinerariifolium, the natural source of mosquito coil.</title>
        <authorList>
            <person name="Yamashiro T."/>
            <person name="Shiraishi A."/>
            <person name="Satake H."/>
            <person name="Nakayama K."/>
        </authorList>
    </citation>
    <scope>NUCLEOTIDE SEQUENCE</scope>
</reference>